<evidence type="ECO:0000313" key="2">
    <source>
        <dbReference type="EMBL" id="KZV39513.1"/>
    </source>
</evidence>
<protein>
    <submittedName>
        <fullName evidence="2">DNA polymerase alpha subunit B</fullName>
    </submittedName>
</protein>
<feature type="compositionally biased region" description="Basic and acidic residues" evidence="1">
    <location>
        <begin position="1"/>
        <end position="11"/>
    </location>
</feature>
<dbReference type="AlphaFoldDB" id="A0A2Z7BY00"/>
<name>A0A2Z7BY00_9LAMI</name>
<gene>
    <name evidence="2" type="ORF">F511_19512</name>
</gene>
<feature type="region of interest" description="Disordered" evidence="1">
    <location>
        <begin position="1"/>
        <end position="23"/>
    </location>
</feature>
<reference evidence="2 3" key="1">
    <citation type="journal article" date="2015" name="Proc. Natl. Acad. Sci. U.S.A.">
        <title>The resurrection genome of Boea hygrometrica: A blueprint for survival of dehydration.</title>
        <authorList>
            <person name="Xiao L."/>
            <person name="Yang G."/>
            <person name="Zhang L."/>
            <person name="Yang X."/>
            <person name="Zhao S."/>
            <person name="Ji Z."/>
            <person name="Zhou Q."/>
            <person name="Hu M."/>
            <person name="Wang Y."/>
            <person name="Chen M."/>
            <person name="Xu Y."/>
            <person name="Jin H."/>
            <person name="Xiao X."/>
            <person name="Hu G."/>
            <person name="Bao F."/>
            <person name="Hu Y."/>
            <person name="Wan P."/>
            <person name="Li L."/>
            <person name="Deng X."/>
            <person name="Kuang T."/>
            <person name="Xiang C."/>
            <person name="Zhu J.K."/>
            <person name="Oliver M.J."/>
            <person name="He Y."/>
        </authorList>
    </citation>
    <scope>NUCLEOTIDE SEQUENCE [LARGE SCALE GENOMIC DNA]</scope>
    <source>
        <strain evidence="3">cv. XS01</strain>
    </source>
</reference>
<dbReference type="Proteomes" id="UP000250235">
    <property type="component" value="Unassembled WGS sequence"/>
</dbReference>
<sequence length="102" mass="11247">MLKNSNDDIRDTSPSLPTAGHKALHSNRCVSTYQNDVASPSAAGHSNQQLVARLNHFLTNATADSATISAVNTKKFTNTCRFLVNPRTRASAASRYLFKRYY</sequence>
<dbReference type="EMBL" id="KV000931">
    <property type="protein sequence ID" value="KZV39513.1"/>
    <property type="molecule type" value="Genomic_DNA"/>
</dbReference>
<accession>A0A2Z7BY00</accession>
<keyword evidence="3" id="KW-1185">Reference proteome</keyword>
<evidence type="ECO:0000313" key="3">
    <source>
        <dbReference type="Proteomes" id="UP000250235"/>
    </source>
</evidence>
<proteinExistence type="predicted"/>
<organism evidence="2 3">
    <name type="scientific">Dorcoceras hygrometricum</name>
    <dbReference type="NCBI Taxonomy" id="472368"/>
    <lineage>
        <taxon>Eukaryota</taxon>
        <taxon>Viridiplantae</taxon>
        <taxon>Streptophyta</taxon>
        <taxon>Embryophyta</taxon>
        <taxon>Tracheophyta</taxon>
        <taxon>Spermatophyta</taxon>
        <taxon>Magnoliopsida</taxon>
        <taxon>eudicotyledons</taxon>
        <taxon>Gunneridae</taxon>
        <taxon>Pentapetalae</taxon>
        <taxon>asterids</taxon>
        <taxon>lamiids</taxon>
        <taxon>Lamiales</taxon>
        <taxon>Gesneriaceae</taxon>
        <taxon>Didymocarpoideae</taxon>
        <taxon>Trichosporeae</taxon>
        <taxon>Loxocarpinae</taxon>
        <taxon>Dorcoceras</taxon>
    </lineage>
</organism>
<evidence type="ECO:0000256" key="1">
    <source>
        <dbReference type="SAM" id="MobiDB-lite"/>
    </source>
</evidence>